<proteinExistence type="inferred from homology"/>
<keyword evidence="7" id="KW-1185">Reference proteome</keyword>
<dbReference type="GO" id="GO:0004065">
    <property type="term" value="F:arylsulfatase activity"/>
    <property type="evidence" value="ECO:0007669"/>
    <property type="project" value="UniProtKB-EC"/>
</dbReference>
<name>A0A2K4ZJA9_9FIRM</name>
<dbReference type="PROSITE" id="PS00523">
    <property type="entry name" value="SULFATASE_1"/>
    <property type="match status" value="1"/>
</dbReference>
<organism evidence="6 7">
    <name type="scientific">Acetatifactor muris</name>
    <dbReference type="NCBI Taxonomy" id="879566"/>
    <lineage>
        <taxon>Bacteria</taxon>
        <taxon>Bacillati</taxon>
        <taxon>Bacillota</taxon>
        <taxon>Clostridia</taxon>
        <taxon>Lachnospirales</taxon>
        <taxon>Lachnospiraceae</taxon>
        <taxon>Acetatifactor</taxon>
    </lineage>
</organism>
<evidence type="ECO:0000256" key="1">
    <source>
        <dbReference type="ARBA" id="ARBA00008779"/>
    </source>
</evidence>
<dbReference type="SUPFAM" id="SSF53649">
    <property type="entry name" value="Alkaline phosphatase-like"/>
    <property type="match status" value="1"/>
</dbReference>
<dbReference type="EC" id="3.1.6.1" evidence="6"/>
<evidence type="ECO:0000313" key="7">
    <source>
        <dbReference type="Proteomes" id="UP000236311"/>
    </source>
</evidence>
<comment type="similarity">
    <text evidence="1">Belongs to the sulfatase family.</text>
</comment>
<dbReference type="EMBL" id="OFSM01000016">
    <property type="protein sequence ID" value="SOY30496.1"/>
    <property type="molecule type" value="Genomic_DNA"/>
</dbReference>
<protein>
    <submittedName>
        <fullName evidence="6">Arylsulfatase</fullName>
        <ecNumber evidence="6">3.1.6.1</ecNumber>
    </submittedName>
</protein>
<gene>
    <name evidence="6" type="ORF">AMURIS_03227</name>
</gene>
<keyword evidence="3 6" id="KW-0378">Hydrolase</keyword>
<dbReference type="InterPro" id="IPR017850">
    <property type="entry name" value="Alkaline_phosphatase_core_sf"/>
</dbReference>
<evidence type="ECO:0000259" key="5">
    <source>
        <dbReference type="Pfam" id="PF00884"/>
    </source>
</evidence>
<dbReference type="Gene3D" id="3.40.720.10">
    <property type="entry name" value="Alkaline Phosphatase, subunit A"/>
    <property type="match status" value="1"/>
</dbReference>
<evidence type="ECO:0000256" key="4">
    <source>
        <dbReference type="SAM" id="MobiDB-lite"/>
    </source>
</evidence>
<dbReference type="PANTHER" id="PTHR45953">
    <property type="entry name" value="IDURONATE 2-SULFATASE"/>
    <property type="match status" value="1"/>
</dbReference>
<accession>A0A2K4ZJA9</accession>
<evidence type="ECO:0000256" key="3">
    <source>
        <dbReference type="ARBA" id="ARBA00022801"/>
    </source>
</evidence>
<reference evidence="6 7" key="1">
    <citation type="submission" date="2018-01" db="EMBL/GenBank/DDBJ databases">
        <authorList>
            <person name="Gaut B.S."/>
            <person name="Morton B.R."/>
            <person name="Clegg M.T."/>
            <person name="Duvall M.R."/>
        </authorList>
    </citation>
    <scope>NUCLEOTIDE SEQUENCE [LARGE SCALE GENOMIC DNA]</scope>
    <source>
        <strain evidence="6">GP69</strain>
    </source>
</reference>
<keyword evidence="2" id="KW-0479">Metal-binding</keyword>
<dbReference type="InterPro" id="IPR000917">
    <property type="entry name" value="Sulfatase_N"/>
</dbReference>
<dbReference type="PANTHER" id="PTHR45953:SF1">
    <property type="entry name" value="IDURONATE 2-SULFATASE"/>
    <property type="match status" value="1"/>
</dbReference>
<feature type="domain" description="Sulfatase N-terminal" evidence="5">
    <location>
        <begin position="16"/>
        <end position="345"/>
    </location>
</feature>
<dbReference type="InterPro" id="IPR024607">
    <property type="entry name" value="Sulfatase_CS"/>
</dbReference>
<dbReference type="GO" id="GO:0046872">
    <property type="term" value="F:metal ion binding"/>
    <property type="evidence" value="ECO:0007669"/>
    <property type="project" value="UniProtKB-KW"/>
</dbReference>
<dbReference type="Proteomes" id="UP000236311">
    <property type="component" value="Unassembled WGS sequence"/>
</dbReference>
<dbReference type="AlphaFoldDB" id="A0A2K4ZJA9"/>
<sequence length="509" mass="58766">MCYGEGKRMEKRKKQLIFLMTDTTRKDMLGCYGDARMRTPNLDELAEEGIRYENAYSCQPVCGPARSAVFTGTFPHTNGMVTNSVAMGANVKTIGQRLTDAGIHCGYIGKWHLDGGDYFGLGRCPEGWDSAYWYDMRCYLEEMTEEERVKSRIRETSYGDDMTEEFTYAHRCTDRALRFLEEYGEEDFFLTVSYDEPHGPSLCPKPFSAMYRGFQYEDSPAFHDDLMGKPLMQRLWAGENRKATSEELRKPGGRLELLLGCNSFADYEMGRILKVLKEKLPDAMIIYTSDHGAMLGAHRLSAKNASMYREVANVPLIIKGGERARVVEAPASHIDLAPTILEYFGQPIPKLLEGKSMLAQIYDTSVTVNDTVYTEFTRYEADHDGFGGLQMMRAATDGRYKLVIHLLDTDEFYDTRTDPYEVENRIEDPECAGIRNRLHDRILEHMNDTRDLYRGYQWACRPWRPEKKPSWENDGYTRQRENEEYEPRQLDYDTGLEMKEAVRRKKVKK</sequence>
<evidence type="ECO:0000313" key="6">
    <source>
        <dbReference type="EMBL" id="SOY30496.1"/>
    </source>
</evidence>
<feature type="region of interest" description="Disordered" evidence="4">
    <location>
        <begin position="468"/>
        <end position="492"/>
    </location>
</feature>
<evidence type="ECO:0000256" key="2">
    <source>
        <dbReference type="ARBA" id="ARBA00022723"/>
    </source>
</evidence>
<dbReference type="GO" id="GO:0005737">
    <property type="term" value="C:cytoplasm"/>
    <property type="evidence" value="ECO:0007669"/>
    <property type="project" value="TreeGrafter"/>
</dbReference>
<dbReference type="Pfam" id="PF00884">
    <property type="entry name" value="Sulfatase"/>
    <property type="match status" value="1"/>
</dbReference>